<reference evidence="1 2" key="1">
    <citation type="submission" date="2016-03" db="EMBL/GenBank/DDBJ databases">
        <title>Genome sequence of Providencia stuartii strain, isolated from the salivary glands of larval Lucilia sericata.</title>
        <authorList>
            <person name="Yuan Y."/>
            <person name="Zhang Y."/>
            <person name="Fu S."/>
            <person name="Crippen T.L."/>
            <person name="Visi D."/>
            <person name="Benbow M.E."/>
            <person name="Allen M."/>
            <person name="Tomberlin J.K."/>
            <person name="Sze S.-H."/>
            <person name="Tarone A.M."/>
        </authorList>
    </citation>
    <scope>NUCLEOTIDE SEQUENCE [LARGE SCALE GENOMIC DNA]</scope>
    <source>
        <strain evidence="1 2">Crippen</strain>
    </source>
</reference>
<proteinExistence type="predicted"/>
<dbReference type="AlphaFoldDB" id="A0A1S1HPR6"/>
<accession>A0A1S1HPR6</accession>
<keyword evidence="2" id="KW-1185">Reference proteome</keyword>
<sequence length="412" mass="48057">MPSTTNIQKAAFDAIDTLHFSQVFMSLIYGRPIAKWYHDILTRIYEILDKEGISGKQAEITKHYLLGALEIYLSIDQQFFSARDKYDEEPDADGMLYTPEIYKLVDKKSKKLSLIMLHIIASYNGVAEEFIFQATMELLNDKALALSTAPTIVRNRLVECCYAFEYPDAPLGFYHELVNRDIISCGKYSHKNDKYKQEVGSELSSLFIRACLLLEFKMLQRAMNVKVFSNNTELCHRDYDSRISPTDRKMIIDYYKRMIEDEGQNGGLFSTANFFCKEHTSEIRARTFLKQMNKFYFHKRMFGGTQGSWLGTLGAFYIELWSSEEPKKAIYYEADNSQAISEEIKLKFSNCGFNVSARSLYLRHKATKNDDYAKIRYYYNLVLNQPFMVPWYLNNKDYYELALKYKGKDANK</sequence>
<dbReference type="Proteomes" id="UP000179588">
    <property type="component" value="Unassembled WGS sequence"/>
</dbReference>
<dbReference type="EMBL" id="LVIE01000234">
    <property type="protein sequence ID" value="OHT22350.1"/>
    <property type="molecule type" value="Genomic_DNA"/>
</dbReference>
<protein>
    <submittedName>
        <fullName evidence="1">Uncharacterized protein</fullName>
    </submittedName>
</protein>
<comment type="caution">
    <text evidence="1">The sequence shown here is derived from an EMBL/GenBank/DDBJ whole genome shotgun (WGS) entry which is preliminary data.</text>
</comment>
<organism evidence="1 2">
    <name type="scientific">Providencia stuartii</name>
    <dbReference type="NCBI Taxonomy" id="588"/>
    <lineage>
        <taxon>Bacteria</taxon>
        <taxon>Pseudomonadati</taxon>
        <taxon>Pseudomonadota</taxon>
        <taxon>Gammaproteobacteria</taxon>
        <taxon>Enterobacterales</taxon>
        <taxon>Morganellaceae</taxon>
        <taxon>Providencia</taxon>
    </lineage>
</organism>
<gene>
    <name evidence="1" type="ORF">A3Q29_11055</name>
</gene>
<name>A0A1S1HPR6_PROST</name>
<evidence type="ECO:0000313" key="1">
    <source>
        <dbReference type="EMBL" id="OHT22350.1"/>
    </source>
</evidence>
<evidence type="ECO:0000313" key="2">
    <source>
        <dbReference type="Proteomes" id="UP000179588"/>
    </source>
</evidence>